<reference evidence="5 6" key="1">
    <citation type="submission" date="2015-11" db="EMBL/GenBank/DDBJ databases">
        <title>Genomic analysis of 38 Legionella species identifies large and diverse effector repertoires.</title>
        <authorList>
            <person name="Burstein D."/>
            <person name="Amaro F."/>
            <person name="Zusman T."/>
            <person name="Lifshitz Z."/>
            <person name="Cohen O."/>
            <person name="Gilbert J.A."/>
            <person name="Pupko T."/>
            <person name="Shuman H.A."/>
            <person name="Segal G."/>
        </authorList>
    </citation>
    <scope>NUCLEOTIDE SEQUENCE [LARGE SCALE GENOMIC DNA]</scope>
    <source>
        <strain evidence="5 6">Mt.St.Helens-9</strain>
    </source>
</reference>
<dbReference type="Gene3D" id="3.40.50.150">
    <property type="entry name" value="Vaccinia Virus protein VP39"/>
    <property type="match status" value="1"/>
</dbReference>
<dbReference type="PATRIC" id="fig|452.5.peg.1487"/>
<dbReference type="CDD" id="cd02440">
    <property type="entry name" value="AdoMet_MTases"/>
    <property type="match status" value="1"/>
</dbReference>
<feature type="domain" description="O-methyltransferase C-terminal" evidence="4">
    <location>
        <begin position="167"/>
        <end position="344"/>
    </location>
</feature>
<protein>
    <submittedName>
        <fullName evidence="5">Methyltransferase</fullName>
    </submittedName>
</protein>
<dbReference type="PANTHER" id="PTHR43712">
    <property type="entry name" value="PUTATIVE (AFU_ORTHOLOGUE AFUA_4G14580)-RELATED"/>
    <property type="match status" value="1"/>
</dbReference>
<organism evidence="5 6">
    <name type="scientific">Legionella spiritensis</name>
    <dbReference type="NCBI Taxonomy" id="452"/>
    <lineage>
        <taxon>Bacteria</taxon>
        <taxon>Pseudomonadati</taxon>
        <taxon>Pseudomonadota</taxon>
        <taxon>Gammaproteobacteria</taxon>
        <taxon>Legionellales</taxon>
        <taxon>Legionellaceae</taxon>
        <taxon>Legionella</taxon>
    </lineage>
</organism>
<dbReference type="InterPro" id="IPR001077">
    <property type="entry name" value="COMT_C"/>
</dbReference>
<dbReference type="Pfam" id="PF00891">
    <property type="entry name" value="Methyltransf_2"/>
    <property type="match status" value="1"/>
</dbReference>
<proteinExistence type="predicted"/>
<dbReference type="STRING" id="452.Lspi_1347"/>
<comment type="caution">
    <text evidence="5">The sequence shown here is derived from an EMBL/GenBank/DDBJ whole genome shotgun (WGS) entry which is preliminary data.</text>
</comment>
<evidence type="ECO:0000256" key="2">
    <source>
        <dbReference type="ARBA" id="ARBA00022679"/>
    </source>
</evidence>
<dbReference type="PIRSF" id="PIRSF005739">
    <property type="entry name" value="O-mtase"/>
    <property type="match status" value="1"/>
</dbReference>
<dbReference type="OrthoDB" id="582216at2"/>
<keyword evidence="2 5" id="KW-0808">Transferase</keyword>
<dbReference type="InterPro" id="IPR016461">
    <property type="entry name" value="COMT-like"/>
</dbReference>
<dbReference type="InterPro" id="IPR029063">
    <property type="entry name" value="SAM-dependent_MTases_sf"/>
</dbReference>
<evidence type="ECO:0000313" key="5">
    <source>
        <dbReference type="EMBL" id="KTD64540.1"/>
    </source>
</evidence>
<dbReference type="GO" id="GO:0008171">
    <property type="term" value="F:O-methyltransferase activity"/>
    <property type="evidence" value="ECO:0007669"/>
    <property type="project" value="InterPro"/>
</dbReference>
<sequence length="364" mass="42039">MTWLKKWFSKQSNDEHQNASTAITPPPEKKQYNSRFYANYFSLIADGARLKLVEAMFRLNLFDLFEHKTCVSEQEIIEKLALMPIRAKKWLHLLCSEHFLIKVSNQNHQPAYQLPEEFQRLIRSDGWWAMKFFYNIWAVTANENLTGVLRYGKIKTTAPWPPKSAQQAVWLEEWMTKTADITTQCILDNLDFNKVTNILDVGGGEGTMACAFASAHPHLKAAVYNLPISAEMARKKIASHGLSHRIDVIEGNFITNDSFPLGFDCILFARVLFDWNEHHNRKLLRMAYLALKKGGLVAICETLKDDNNDLCLSCEYRHIFNDDFDAHVMKTEAEYRNMLEEIGFTLLPAKKERHGYCTLLLARK</sequence>
<dbReference type="SUPFAM" id="SSF53335">
    <property type="entry name" value="S-adenosyl-L-methionine-dependent methyltransferases"/>
    <property type="match status" value="1"/>
</dbReference>
<evidence type="ECO:0000256" key="1">
    <source>
        <dbReference type="ARBA" id="ARBA00022603"/>
    </source>
</evidence>
<gene>
    <name evidence="5" type="ORF">Lspi_1347</name>
</gene>
<keyword evidence="3" id="KW-0949">S-adenosyl-L-methionine</keyword>
<name>A0A0W0Z5V6_LEGSP</name>
<dbReference type="AlphaFoldDB" id="A0A0W0Z5V6"/>
<evidence type="ECO:0000259" key="4">
    <source>
        <dbReference type="Pfam" id="PF00891"/>
    </source>
</evidence>
<dbReference type="RefSeq" id="WP_058483259.1">
    <property type="nucleotide sequence ID" value="NZ_CAAAII010000014.1"/>
</dbReference>
<accession>A0A0W0Z5V6</accession>
<keyword evidence="1 5" id="KW-0489">Methyltransferase</keyword>
<dbReference type="PROSITE" id="PS51683">
    <property type="entry name" value="SAM_OMT_II"/>
    <property type="match status" value="1"/>
</dbReference>
<evidence type="ECO:0000313" key="6">
    <source>
        <dbReference type="Proteomes" id="UP000054877"/>
    </source>
</evidence>
<dbReference type="PANTHER" id="PTHR43712:SF2">
    <property type="entry name" value="O-METHYLTRANSFERASE CICE"/>
    <property type="match status" value="1"/>
</dbReference>
<dbReference type="EMBL" id="LNYX01000013">
    <property type="protein sequence ID" value="KTD64540.1"/>
    <property type="molecule type" value="Genomic_DNA"/>
</dbReference>
<dbReference type="Proteomes" id="UP000054877">
    <property type="component" value="Unassembled WGS sequence"/>
</dbReference>
<keyword evidence="6" id="KW-1185">Reference proteome</keyword>
<evidence type="ECO:0000256" key="3">
    <source>
        <dbReference type="ARBA" id="ARBA00022691"/>
    </source>
</evidence>
<dbReference type="GO" id="GO:0032259">
    <property type="term" value="P:methylation"/>
    <property type="evidence" value="ECO:0007669"/>
    <property type="project" value="UniProtKB-KW"/>
</dbReference>